<dbReference type="CDD" id="cd22343">
    <property type="entry name" value="PDDEXK_lambda_exonuclease-like"/>
    <property type="match status" value="1"/>
</dbReference>
<keyword evidence="2" id="KW-0269">Exonuclease</keyword>
<evidence type="ECO:0000259" key="1">
    <source>
        <dbReference type="Pfam" id="PF09588"/>
    </source>
</evidence>
<gene>
    <name evidence="2" type="ORF">CSC94_12590</name>
</gene>
<dbReference type="RefSeq" id="WP_099306710.1">
    <property type="nucleotide sequence ID" value="NZ_PDVP01000007.1"/>
</dbReference>
<protein>
    <submittedName>
        <fullName evidence="2">Exonuclease</fullName>
    </submittedName>
</protein>
<accession>A0A2G1QM25</accession>
<dbReference type="InterPro" id="IPR011335">
    <property type="entry name" value="Restrct_endonuc-II-like"/>
</dbReference>
<organism evidence="2 3">
    <name type="scientific">Zhengella mangrovi</name>
    <dbReference type="NCBI Taxonomy" id="1982044"/>
    <lineage>
        <taxon>Bacteria</taxon>
        <taxon>Pseudomonadati</taxon>
        <taxon>Pseudomonadota</taxon>
        <taxon>Alphaproteobacteria</taxon>
        <taxon>Hyphomicrobiales</taxon>
        <taxon>Notoacmeibacteraceae</taxon>
        <taxon>Zhengella</taxon>
    </lineage>
</organism>
<reference evidence="2 3" key="1">
    <citation type="submission" date="2017-10" db="EMBL/GenBank/DDBJ databases">
        <title>Sedimentibacterium mangrovi gen. nov., sp. nov., a novel member of family Phyllobacteriacea isolated from mangrove sediment.</title>
        <authorList>
            <person name="Liao H."/>
            <person name="Tian Y."/>
        </authorList>
    </citation>
    <scope>NUCLEOTIDE SEQUENCE [LARGE SCALE GENOMIC DNA]</scope>
    <source>
        <strain evidence="2 3">X9-2-2</strain>
    </source>
</reference>
<dbReference type="OrthoDB" id="1245848at2"/>
<keyword evidence="2" id="KW-0540">Nuclease</keyword>
<comment type="caution">
    <text evidence="2">The sequence shown here is derived from an EMBL/GenBank/DDBJ whole genome shotgun (WGS) entry which is preliminary data.</text>
</comment>
<keyword evidence="3" id="KW-1185">Reference proteome</keyword>
<dbReference type="SUPFAM" id="SSF52980">
    <property type="entry name" value="Restriction endonuclease-like"/>
    <property type="match status" value="1"/>
</dbReference>
<dbReference type="InterPro" id="IPR017482">
    <property type="entry name" value="Lambda-type_endonuclease"/>
</dbReference>
<dbReference type="PANTHER" id="PTHR46609">
    <property type="entry name" value="EXONUCLEASE, PHAGE-TYPE/RECB, C-TERMINAL DOMAIN-CONTAINING PROTEIN"/>
    <property type="match status" value="1"/>
</dbReference>
<dbReference type="PANTHER" id="PTHR46609:SF6">
    <property type="entry name" value="EXONUCLEASE, PHAGE-TYPE_RECB, C-TERMINAL DOMAIN-CONTAINING PROTEIN-RELATED"/>
    <property type="match status" value="1"/>
</dbReference>
<sequence length="225" mass="25090">MTDHLASIEQRSEEWVQARLGKVTASRIADATARTRTGWGASRANYMAELLAERLTGTPRDTIANGAMQWGTDMEPEARAAYSFMNDVMVEEIGFVLHPTIGGSGASPDGFVGDEGLVEIKCPNTATHIDTLLGANIDVRYMKQMQWQMACAGRTWCDFVSFDPRLPERMQMHCRRIPRDPSMIAELERDILEFLNELRGKQDALLEQYGEPEDLPDAVRLLAAG</sequence>
<dbReference type="NCBIfam" id="TIGR03033">
    <property type="entry name" value="phage_rel_nuc"/>
    <property type="match status" value="1"/>
</dbReference>
<dbReference type="Proteomes" id="UP000221168">
    <property type="component" value="Unassembled WGS sequence"/>
</dbReference>
<proteinExistence type="predicted"/>
<evidence type="ECO:0000313" key="3">
    <source>
        <dbReference type="Proteomes" id="UP000221168"/>
    </source>
</evidence>
<name>A0A2G1QM25_9HYPH</name>
<dbReference type="EMBL" id="PDVP01000007">
    <property type="protein sequence ID" value="PHP66524.1"/>
    <property type="molecule type" value="Genomic_DNA"/>
</dbReference>
<evidence type="ECO:0000313" key="2">
    <source>
        <dbReference type="EMBL" id="PHP66524.1"/>
    </source>
</evidence>
<dbReference type="Gene3D" id="3.90.320.10">
    <property type="match status" value="1"/>
</dbReference>
<dbReference type="InterPro" id="IPR019080">
    <property type="entry name" value="YqaJ_viral_recombinase"/>
</dbReference>
<dbReference type="InterPro" id="IPR011604">
    <property type="entry name" value="PDDEXK-like_dom_sf"/>
</dbReference>
<keyword evidence="2" id="KW-0378">Hydrolase</keyword>
<feature type="domain" description="YqaJ viral recombinase" evidence="1">
    <location>
        <begin position="14"/>
        <end position="154"/>
    </location>
</feature>
<dbReference type="GO" id="GO:0004527">
    <property type="term" value="F:exonuclease activity"/>
    <property type="evidence" value="ECO:0007669"/>
    <property type="project" value="UniProtKB-KW"/>
</dbReference>
<dbReference type="Pfam" id="PF09588">
    <property type="entry name" value="YqaJ"/>
    <property type="match status" value="1"/>
</dbReference>
<dbReference type="InterPro" id="IPR051703">
    <property type="entry name" value="NF-kappa-B_Signaling_Reg"/>
</dbReference>
<dbReference type="AlphaFoldDB" id="A0A2G1QM25"/>